<evidence type="ECO:0000313" key="2">
    <source>
        <dbReference type="Proteomes" id="UP000186817"/>
    </source>
</evidence>
<dbReference type="Proteomes" id="UP000186817">
    <property type="component" value="Unassembled WGS sequence"/>
</dbReference>
<dbReference type="EMBL" id="LSRX01001330">
    <property type="protein sequence ID" value="OLP80945.1"/>
    <property type="molecule type" value="Genomic_DNA"/>
</dbReference>
<dbReference type="AlphaFoldDB" id="A0A1Q9CDE2"/>
<comment type="caution">
    <text evidence="1">The sequence shown here is derived from an EMBL/GenBank/DDBJ whole genome shotgun (WGS) entry which is preliminary data.</text>
</comment>
<sequence length="230" mass="25452">MLWVETEANLADHPSRFNPLPPPRPCPLWLQRLGVAAPKPQVGLEIAAGAAGLSQGLREHGCRMLHPIDVLKTFAGFRSWFARAIASKRFSWVWLSLPGGKPTIWARMLSLVELAIEAGVFVFLVHPRESPLWKLHKSVVALNHDSMHSFCIDSFRIVTSTPWFNAVAQLCPGLDGPTIFERNDGATEDFNVYSISRAHGSPSGTLVENYDGMLAIIRGFAATRKQMLVL</sequence>
<reference evidence="1 2" key="1">
    <citation type="submission" date="2016-02" db="EMBL/GenBank/DDBJ databases">
        <title>Genome analysis of coral dinoflagellate symbionts highlights evolutionary adaptations to a symbiotic lifestyle.</title>
        <authorList>
            <person name="Aranda M."/>
            <person name="Li Y."/>
            <person name="Liew Y.J."/>
            <person name="Baumgarten S."/>
            <person name="Simakov O."/>
            <person name="Wilson M."/>
            <person name="Piel J."/>
            <person name="Ashoor H."/>
            <person name="Bougouffa S."/>
            <person name="Bajic V.B."/>
            <person name="Ryu T."/>
            <person name="Ravasi T."/>
            <person name="Bayer T."/>
            <person name="Micklem G."/>
            <person name="Kim H."/>
            <person name="Bhak J."/>
            <person name="Lajeunesse T.C."/>
            <person name="Voolstra C.R."/>
        </authorList>
    </citation>
    <scope>NUCLEOTIDE SEQUENCE [LARGE SCALE GENOMIC DNA]</scope>
    <source>
        <strain evidence="1 2">CCMP2467</strain>
    </source>
</reference>
<protein>
    <submittedName>
        <fullName evidence="1">Uncharacterized protein</fullName>
    </submittedName>
</protein>
<proteinExistence type="predicted"/>
<keyword evidence="2" id="KW-1185">Reference proteome</keyword>
<evidence type="ECO:0000313" key="1">
    <source>
        <dbReference type="EMBL" id="OLP80945.1"/>
    </source>
</evidence>
<organism evidence="1 2">
    <name type="scientific">Symbiodinium microadriaticum</name>
    <name type="common">Dinoflagellate</name>
    <name type="synonym">Zooxanthella microadriatica</name>
    <dbReference type="NCBI Taxonomy" id="2951"/>
    <lineage>
        <taxon>Eukaryota</taxon>
        <taxon>Sar</taxon>
        <taxon>Alveolata</taxon>
        <taxon>Dinophyceae</taxon>
        <taxon>Suessiales</taxon>
        <taxon>Symbiodiniaceae</taxon>
        <taxon>Symbiodinium</taxon>
    </lineage>
</organism>
<name>A0A1Q9CDE2_SYMMI</name>
<gene>
    <name evidence="1" type="ORF">AK812_SmicGene38579</name>
</gene>
<accession>A0A1Q9CDE2</accession>